<feature type="domain" description="CN hydrolase" evidence="9">
    <location>
        <begin position="228"/>
        <end position="483"/>
    </location>
</feature>
<dbReference type="Pfam" id="PF20154">
    <property type="entry name" value="LNT_N"/>
    <property type="match status" value="1"/>
</dbReference>
<feature type="transmembrane region" description="Helical" evidence="8">
    <location>
        <begin position="489"/>
        <end position="518"/>
    </location>
</feature>
<dbReference type="Gene3D" id="3.60.110.10">
    <property type="entry name" value="Carbon-nitrogen hydrolase"/>
    <property type="match status" value="1"/>
</dbReference>
<dbReference type="Pfam" id="PF00795">
    <property type="entry name" value="CN_hydrolase"/>
    <property type="match status" value="1"/>
</dbReference>
<keyword evidence="6 8" id="KW-0472">Membrane</keyword>
<evidence type="ECO:0000256" key="8">
    <source>
        <dbReference type="HAMAP-Rule" id="MF_01148"/>
    </source>
</evidence>
<dbReference type="InterPro" id="IPR003010">
    <property type="entry name" value="C-N_Hydrolase"/>
</dbReference>
<sequence length="523" mass="57557">MVDRLKLKLPPRRRWLDYPCAAISGVCLWAAFPDVGWWPLFVIGLAFLVALVDRSSTGRGMWYATLVGALFWLPHIHWSSIATGGWLPWVTLSATQIIALCIWAWCAAISRALVWVRTWWGQTLSWAVLWVAVEQLRSTVPFGGFPWGKTAYAMVDAPWGKLAPWGGEVLVSAVTMMLAVLLRRTFSLLRTRSDEHWWNRPLMLVLAAALACLPLAITLPNAQEAGSIRVGVVQGNVEIPGNATYSVPLKVTGNHTRETLRMAEEGDAVDVAVWGETAADRDPRANSGVANLVDEAVDALGVPILVGFNGYDSQDNTRTNLVGWWYPDSGLSDQLYGKQHPVPFGEYIPWRSFISKLATEAAQVNVDMVAVDNPSLLSVTLNDGREVPFVMGICFEVAYEDLIRDGVDRGGQIIAIPTNNYHFRYSAESTQQAQMLRFRAMEYGRSGIQASTNGVSMIVRPDGTIVRQTVKQTADHMVAQLPLRTSLTWAARLGIIPSVGIMCGGGVVTICAVVRALISVRRR</sequence>
<dbReference type="PROSITE" id="PS50263">
    <property type="entry name" value="CN_HYDROLASE"/>
    <property type="match status" value="1"/>
</dbReference>
<accession>A0ABY0V7Y5</accession>
<dbReference type="RefSeq" id="WP_058236756.1">
    <property type="nucleotide sequence ID" value="NZ_LT629792.1"/>
</dbReference>
<feature type="transmembrane region" description="Helical" evidence="8">
    <location>
        <begin position="37"/>
        <end position="53"/>
    </location>
</feature>
<dbReference type="CDD" id="cd07571">
    <property type="entry name" value="ALP_N-acyl_transferase"/>
    <property type="match status" value="1"/>
</dbReference>
<comment type="function">
    <text evidence="8">Catalyzes the phospholipid dependent N-acylation of the N-terminal cysteine of apolipoprotein, the last step in lipoprotein maturation.</text>
</comment>
<keyword evidence="4 8" id="KW-0812">Transmembrane</keyword>
<dbReference type="HAMAP" id="MF_01148">
    <property type="entry name" value="Lnt"/>
    <property type="match status" value="1"/>
</dbReference>
<comment type="similarity">
    <text evidence="8">Belongs to the CN hydrolase family. Apolipoprotein N-acyltransferase subfamily.</text>
</comment>
<feature type="transmembrane region" description="Helical" evidence="8">
    <location>
        <begin position="86"/>
        <end position="107"/>
    </location>
</feature>
<feature type="transmembrane region" description="Helical" evidence="8">
    <location>
        <begin position="162"/>
        <end position="182"/>
    </location>
</feature>
<dbReference type="InterPro" id="IPR036526">
    <property type="entry name" value="C-N_Hydrolase_sf"/>
</dbReference>
<evidence type="ECO:0000256" key="6">
    <source>
        <dbReference type="ARBA" id="ARBA00023136"/>
    </source>
</evidence>
<evidence type="ECO:0000256" key="7">
    <source>
        <dbReference type="ARBA" id="ARBA00023315"/>
    </source>
</evidence>
<protein>
    <recommendedName>
        <fullName evidence="8">Apolipoprotein N-acyltransferase</fullName>
        <shortName evidence="8">ALP N-acyltransferase</shortName>
        <ecNumber evidence="8">2.3.1.269</ecNumber>
    </recommendedName>
</protein>
<evidence type="ECO:0000256" key="4">
    <source>
        <dbReference type="ARBA" id="ARBA00022692"/>
    </source>
</evidence>
<keyword evidence="5 8" id="KW-1133">Transmembrane helix</keyword>
<comment type="catalytic activity">
    <reaction evidence="8">
        <text>N-terminal S-1,2-diacyl-sn-glyceryl-L-cysteinyl-[lipoprotein] + a glycerophospholipid = N-acyl-S-1,2-diacyl-sn-glyceryl-L-cysteinyl-[lipoprotein] + a 2-acyl-sn-glycero-3-phospholipid + H(+)</text>
        <dbReference type="Rhea" id="RHEA:48228"/>
        <dbReference type="Rhea" id="RHEA-COMP:14681"/>
        <dbReference type="Rhea" id="RHEA-COMP:14684"/>
        <dbReference type="ChEBI" id="CHEBI:15378"/>
        <dbReference type="ChEBI" id="CHEBI:136912"/>
        <dbReference type="ChEBI" id="CHEBI:140656"/>
        <dbReference type="ChEBI" id="CHEBI:140657"/>
        <dbReference type="ChEBI" id="CHEBI:140660"/>
        <dbReference type="EC" id="2.3.1.269"/>
    </reaction>
</comment>
<dbReference type="SUPFAM" id="SSF56317">
    <property type="entry name" value="Carbon-nitrogen hydrolase"/>
    <property type="match status" value="1"/>
</dbReference>
<name>A0ABY0V7Y5_9ACTO</name>
<dbReference type="InterPro" id="IPR004563">
    <property type="entry name" value="Apolipo_AcylTrfase"/>
</dbReference>
<dbReference type="Proteomes" id="UP000198976">
    <property type="component" value="Chromosome I"/>
</dbReference>
<proteinExistence type="inferred from homology"/>
<evidence type="ECO:0000259" key="9">
    <source>
        <dbReference type="PROSITE" id="PS50263"/>
    </source>
</evidence>
<feature type="transmembrane region" description="Helical" evidence="8">
    <location>
        <begin position="202"/>
        <end position="219"/>
    </location>
</feature>
<evidence type="ECO:0000256" key="2">
    <source>
        <dbReference type="ARBA" id="ARBA00022475"/>
    </source>
</evidence>
<evidence type="ECO:0000313" key="10">
    <source>
        <dbReference type="EMBL" id="SDT95220.1"/>
    </source>
</evidence>
<gene>
    <name evidence="8" type="primary">lnt</name>
    <name evidence="10" type="ORF">SAMN04489714_1178</name>
</gene>
<feature type="transmembrane region" description="Helical" evidence="8">
    <location>
        <begin position="60"/>
        <end position="80"/>
    </location>
</feature>
<keyword evidence="7 8" id="KW-0012">Acyltransferase</keyword>
<keyword evidence="2 8" id="KW-1003">Cell membrane</keyword>
<keyword evidence="11" id="KW-1185">Reference proteome</keyword>
<dbReference type="PANTHER" id="PTHR38686">
    <property type="entry name" value="APOLIPOPROTEIN N-ACYLTRANSFERASE"/>
    <property type="match status" value="1"/>
</dbReference>
<dbReference type="EMBL" id="LT629792">
    <property type="protein sequence ID" value="SDT95220.1"/>
    <property type="molecule type" value="Genomic_DNA"/>
</dbReference>
<comment type="subcellular location">
    <subcellularLocation>
        <location evidence="1 8">Cell membrane</location>
        <topology evidence="1 8">Multi-pass membrane protein</topology>
    </subcellularLocation>
</comment>
<dbReference type="PANTHER" id="PTHR38686:SF1">
    <property type="entry name" value="APOLIPOPROTEIN N-ACYLTRANSFERASE"/>
    <property type="match status" value="1"/>
</dbReference>
<evidence type="ECO:0000256" key="1">
    <source>
        <dbReference type="ARBA" id="ARBA00004651"/>
    </source>
</evidence>
<evidence type="ECO:0000256" key="5">
    <source>
        <dbReference type="ARBA" id="ARBA00022989"/>
    </source>
</evidence>
<feature type="transmembrane region" description="Helical" evidence="8">
    <location>
        <begin position="114"/>
        <end position="133"/>
    </location>
</feature>
<comment type="pathway">
    <text evidence="8">Protein modification; lipoprotein biosynthesis (N-acyl transfer).</text>
</comment>
<dbReference type="InterPro" id="IPR045378">
    <property type="entry name" value="LNT_N"/>
</dbReference>
<organism evidence="10 11">
    <name type="scientific">Schaalia radingae</name>
    <dbReference type="NCBI Taxonomy" id="131110"/>
    <lineage>
        <taxon>Bacteria</taxon>
        <taxon>Bacillati</taxon>
        <taxon>Actinomycetota</taxon>
        <taxon>Actinomycetes</taxon>
        <taxon>Actinomycetales</taxon>
        <taxon>Actinomycetaceae</taxon>
        <taxon>Schaalia</taxon>
    </lineage>
</organism>
<reference evidence="10 11" key="1">
    <citation type="submission" date="2016-10" db="EMBL/GenBank/DDBJ databases">
        <authorList>
            <person name="Varghese N."/>
            <person name="Submissions S."/>
        </authorList>
    </citation>
    <scope>NUCLEOTIDE SEQUENCE [LARGE SCALE GENOMIC DNA]</scope>
    <source>
        <strain evidence="10 11">DSM 9169</strain>
    </source>
</reference>
<dbReference type="EC" id="2.3.1.269" evidence="8"/>
<dbReference type="NCBIfam" id="TIGR00546">
    <property type="entry name" value="lnt"/>
    <property type="match status" value="1"/>
</dbReference>
<evidence type="ECO:0000313" key="11">
    <source>
        <dbReference type="Proteomes" id="UP000198976"/>
    </source>
</evidence>
<keyword evidence="3 8" id="KW-0808">Transferase</keyword>
<evidence type="ECO:0000256" key="3">
    <source>
        <dbReference type="ARBA" id="ARBA00022679"/>
    </source>
</evidence>